<dbReference type="SUPFAM" id="SSF54117">
    <property type="entry name" value="Interleukin 8-like chemokines"/>
    <property type="match status" value="1"/>
</dbReference>
<dbReference type="InterPro" id="IPR039809">
    <property type="entry name" value="Chemokine_b/g/d"/>
</dbReference>
<evidence type="ECO:0000256" key="3">
    <source>
        <dbReference type="ARBA" id="ARBA00022514"/>
    </source>
</evidence>
<dbReference type="GO" id="GO:0006955">
    <property type="term" value="P:immune response"/>
    <property type="evidence" value="ECO:0007669"/>
    <property type="project" value="InterPro"/>
</dbReference>
<gene>
    <name evidence="9" type="ORF">AGOR_G00013560</name>
</gene>
<dbReference type="InterPro" id="IPR001811">
    <property type="entry name" value="Chemokine_IL8-like_dom"/>
</dbReference>
<evidence type="ECO:0000313" key="10">
    <source>
        <dbReference type="Proteomes" id="UP000829720"/>
    </source>
</evidence>
<evidence type="ECO:0000256" key="6">
    <source>
        <dbReference type="ARBA" id="ARBA00023198"/>
    </source>
</evidence>
<keyword evidence="6" id="KW-0395">Inflammatory response</keyword>
<evidence type="ECO:0000256" key="7">
    <source>
        <dbReference type="SAM" id="SignalP"/>
    </source>
</evidence>
<sequence length="104" mass="11625">MSTPFRAAVLLLLVSAFCSYASANIEEAVDCCLSTSKTHIPLHVVKTYAIQTTASGCRIPATLFITKKNLRLCAPPAKRSKWVTKLIKRFERRSKSRQKKGKKN</sequence>
<organism evidence="9 10">
    <name type="scientific">Albula goreensis</name>
    <dbReference type="NCBI Taxonomy" id="1534307"/>
    <lineage>
        <taxon>Eukaryota</taxon>
        <taxon>Metazoa</taxon>
        <taxon>Chordata</taxon>
        <taxon>Craniata</taxon>
        <taxon>Vertebrata</taxon>
        <taxon>Euteleostomi</taxon>
        <taxon>Actinopterygii</taxon>
        <taxon>Neopterygii</taxon>
        <taxon>Teleostei</taxon>
        <taxon>Albuliformes</taxon>
        <taxon>Albulidae</taxon>
        <taxon>Albula</taxon>
    </lineage>
</organism>
<keyword evidence="4" id="KW-0964">Secreted</keyword>
<evidence type="ECO:0000256" key="5">
    <source>
        <dbReference type="ARBA" id="ARBA00022729"/>
    </source>
</evidence>
<dbReference type="OrthoDB" id="9909116at2759"/>
<dbReference type="Proteomes" id="UP000829720">
    <property type="component" value="Unassembled WGS sequence"/>
</dbReference>
<evidence type="ECO:0000256" key="2">
    <source>
        <dbReference type="ARBA" id="ARBA00022500"/>
    </source>
</evidence>
<dbReference type="EMBL" id="JAERUA010000001">
    <property type="protein sequence ID" value="KAI1905188.1"/>
    <property type="molecule type" value="Genomic_DNA"/>
</dbReference>
<keyword evidence="10" id="KW-1185">Reference proteome</keyword>
<dbReference type="GO" id="GO:0005615">
    <property type="term" value="C:extracellular space"/>
    <property type="evidence" value="ECO:0007669"/>
    <property type="project" value="UniProtKB-KW"/>
</dbReference>
<keyword evidence="3" id="KW-0202">Cytokine</keyword>
<evidence type="ECO:0000256" key="1">
    <source>
        <dbReference type="ARBA" id="ARBA00004613"/>
    </source>
</evidence>
<name>A0A8T3EC86_9TELE</name>
<feature type="chain" id="PRO_5035766792" description="Chemokine interleukin-8-like domain-containing protein" evidence="7">
    <location>
        <begin position="24"/>
        <end position="104"/>
    </location>
</feature>
<protein>
    <recommendedName>
        <fullName evidence="8">Chemokine interleukin-8-like domain-containing protein</fullName>
    </recommendedName>
</protein>
<evidence type="ECO:0000259" key="8">
    <source>
        <dbReference type="SMART" id="SM00199"/>
    </source>
</evidence>
<dbReference type="GO" id="GO:0006954">
    <property type="term" value="P:inflammatory response"/>
    <property type="evidence" value="ECO:0007669"/>
    <property type="project" value="UniProtKB-KW"/>
</dbReference>
<dbReference type="GO" id="GO:0008009">
    <property type="term" value="F:chemokine activity"/>
    <property type="evidence" value="ECO:0007669"/>
    <property type="project" value="InterPro"/>
</dbReference>
<comment type="caution">
    <text evidence="9">The sequence shown here is derived from an EMBL/GenBank/DDBJ whole genome shotgun (WGS) entry which is preliminary data.</text>
</comment>
<reference evidence="9" key="1">
    <citation type="submission" date="2021-01" db="EMBL/GenBank/DDBJ databases">
        <authorList>
            <person name="Zahm M."/>
            <person name="Roques C."/>
            <person name="Cabau C."/>
            <person name="Klopp C."/>
            <person name="Donnadieu C."/>
            <person name="Jouanno E."/>
            <person name="Lampietro C."/>
            <person name="Louis A."/>
            <person name="Herpin A."/>
            <person name="Echchiki A."/>
            <person name="Berthelot C."/>
            <person name="Parey E."/>
            <person name="Roest-Crollius H."/>
            <person name="Braasch I."/>
            <person name="Postlethwait J."/>
            <person name="Bobe J."/>
            <person name="Montfort J."/>
            <person name="Bouchez O."/>
            <person name="Begum T."/>
            <person name="Mejri S."/>
            <person name="Adams A."/>
            <person name="Chen W.-J."/>
            <person name="Guiguen Y."/>
        </authorList>
    </citation>
    <scope>NUCLEOTIDE SEQUENCE</scope>
    <source>
        <tissue evidence="9">Blood</tissue>
    </source>
</reference>
<dbReference type="Pfam" id="PF00048">
    <property type="entry name" value="IL8"/>
    <property type="match status" value="1"/>
</dbReference>
<dbReference type="PANTHER" id="PTHR12015:SF111">
    <property type="entry name" value="C-C MOTIF CHEMOKINE 17"/>
    <property type="match status" value="1"/>
</dbReference>
<dbReference type="PANTHER" id="PTHR12015">
    <property type="entry name" value="SMALL INDUCIBLE CYTOKINE A"/>
    <property type="match status" value="1"/>
</dbReference>
<evidence type="ECO:0000256" key="4">
    <source>
        <dbReference type="ARBA" id="ARBA00022525"/>
    </source>
</evidence>
<feature type="signal peptide" evidence="7">
    <location>
        <begin position="1"/>
        <end position="23"/>
    </location>
</feature>
<dbReference type="AlphaFoldDB" id="A0A8T3EC86"/>
<evidence type="ECO:0000313" key="9">
    <source>
        <dbReference type="EMBL" id="KAI1905188.1"/>
    </source>
</evidence>
<comment type="subcellular location">
    <subcellularLocation>
        <location evidence="1">Secreted</location>
    </subcellularLocation>
</comment>
<dbReference type="InterPro" id="IPR036048">
    <property type="entry name" value="Interleukin_8-like_sf"/>
</dbReference>
<keyword evidence="2" id="KW-0145">Chemotaxis</keyword>
<proteinExistence type="predicted"/>
<dbReference type="Gene3D" id="2.40.50.40">
    <property type="match status" value="1"/>
</dbReference>
<keyword evidence="5 7" id="KW-0732">Signal</keyword>
<dbReference type="SMART" id="SM00199">
    <property type="entry name" value="SCY"/>
    <property type="match status" value="1"/>
</dbReference>
<feature type="domain" description="Chemokine interleukin-8-like" evidence="8">
    <location>
        <begin position="28"/>
        <end position="90"/>
    </location>
</feature>
<accession>A0A8T3EC86</accession>